<feature type="domain" description="Tf2-1-like SH3-like" evidence="1">
    <location>
        <begin position="2"/>
        <end position="62"/>
    </location>
</feature>
<proteinExistence type="predicted"/>
<name>A0AAV2D6F0_9ROSI</name>
<dbReference type="EMBL" id="OZ034815">
    <property type="protein sequence ID" value="CAL1367189.1"/>
    <property type="molecule type" value="Genomic_DNA"/>
</dbReference>
<reference evidence="2 3" key="1">
    <citation type="submission" date="2024-04" db="EMBL/GenBank/DDBJ databases">
        <authorList>
            <person name="Fracassetti M."/>
        </authorList>
    </citation>
    <scope>NUCLEOTIDE SEQUENCE [LARGE SCALE GENOMIC DNA]</scope>
</reference>
<dbReference type="AlphaFoldDB" id="A0AAV2D6F0"/>
<dbReference type="InterPro" id="IPR016197">
    <property type="entry name" value="Chromo-like_dom_sf"/>
</dbReference>
<dbReference type="Proteomes" id="UP001497516">
    <property type="component" value="Chromosome 2"/>
</dbReference>
<evidence type="ECO:0000313" key="2">
    <source>
        <dbReference type="EMBL" id="CAL1367189.1"/>
    </source>
</evidence>
<evidence type="ECO:0000313" key="3">
    <source>
        <dbReference type="Proteomes" id="UP001497516"/>
    </source>
</evidence>
<protein>
    <recommendedName>
        <fullName evidence="1">Tf2-1-like SH3-like domain-containing protein</fullName>
    </recommendedName>
</protein>
<evidence type="ECO:0000259" key="1">
    <source>
        <dbReference type="Pfam" id="PF24626"/>
    </source>
</evidence>
<keyword evidence="3" id="KW-1185">Reference proteome</keyword>
<organism evidence="2 3">
    <name type="scientific">Linum trigynum</name>
    <dbReference type="NCBI Taxonomy" id="586398"/>
    <lineage>
        <taxon>Eukaryota</taxon>
        <taxon>Viridiplantae</taxon>
        <taxon>Streptophyta</taxon>
        <taxon>Embryophyta</taxon>
        <taxon>Tracheophyta</taxon>
        <taxon>Spermatophyta</taxon>
        <taxon>Magnoliopsida</taxon>
        <taxon>eudicotyledons</taxon>
        <taxon>Gunneridae</taxon>
        <taxon>Pentapetalae</taxon>
        <taxon>rosids</taxon>
        <taxon>fabids</taxon>
        <taxon>Malpighiales</taxon>
        <taxon>Linaceae</taxon>
        <taxon>Linum</taxon>
    </lineage>
</organism>
<gene>
    <name evidence="2" type="ORF">LTRI10_LOCUS10987</name>
</gene>
<dbReference type="InterPro" id="IPR056924">
    <property type="entry name" value="SH3_Tf2-1"/>
</dbReference>
<dbReference type="PANTHER" id="PTHR46148:SF52">
    <property type="entry name" value="OS04G0603800 PROTEIN"/>
    <property type="match status" value="1"/>
</dbReference>
<dbReference type="SUPFAM" id="SSF54160">
    <property type="entry name" value="Chromo domain-like"/>
    <property type="match status" value="1"/>
</dbReference>
<accession>A0AAV2D6F0</accession>
<dbReference type="Pfam" id="PF24626">
    <property type="entry name" value="SH3_Tf2-1"/>
    <property type="match status" value="1"/>
</dbReference>
<sequence>MGDWVLLRLHPYRQASVFRRAYQKLAAKFFVPYEVLEKVNPVAYRLQLPAGARIHPTFHVLKKYRGTANQVETTAPPVTADGDLELKPLRVLETRWTRKGGRIVEESLVEWQHVEPEDATWEETSLLKQRYPTFDLEGKVDS</sequence>
<dbReference type="PANTHER" id="PTHR46148">
    <property type="entry name" value="CHROMO DOMAIN-CONTAINING PROTEIN"/>
    <property type="match status" value="1"/>
</dbReference>